<keyword evidence="4" id="KW-0812">Transmembrane</keyword>
<evidence type="ECO:0008006" key="10">
    <source>
        <dbReference type="Google" id="ProtNLM"/>
    </source>
</evidence>
<dbReference type="Pfam" id="PF13855">
    <property type="entry name" value="LRR_8"/>
    <property type="match status" value="3"/>
</dbReference>
<dbReference type="PRINTS" id="PR00019">
    <property type="entry name" value="LEURICHRPT"/>
</dbReference>
<evidence type="ECO:0000256" key="7">
    <source>
        <dbReference type="ARBA" id="ARBA00023136"/>
    </source>
</evidence>
<dbReference type="InterPro" id="IPR003591">
    <property type="entry name" value="Leu-rich_rpt_typical-subtyp"/>
</dbReference>
<evidence type="ECO:0000256" key="8">
    <source>
        <dbReference type="ARBA" id="ARBA00023180"/>
    </source>
</evidence>
<keyword evidence="6" id="KW-1133">Transmembrane helix</keyword>
<evidence type="ECO:0000313" key="9">
    <source>
        <dbReference type="EMBL" id="PNS22297.1"/>
    </source>
</evidence>
<dbReference type="InterPro" id="IPR051502">
    <property type="entry name" value="RLP_Defense_Trigger"/>
</dbReference>
<keyword evidence="7" id="KW-0472">Membrane</keyword>
<organism evidence="9">
    <name type="scientific">Populus trichocarpa</name>
    <name type="common">Western balsam poplar</name>
    <name type="synonym">Populus balsamifera subsp. trichocarpa</name>
    <dbReference type="NCBI Taxonomy" id="3694"/>
    <lineage>
        <taxon>Eukaryota</taxon>
        <taxon>Viridiplantae</taxon>
        <taxon>Streptophyta</taxon>
        <taxon>Embryophyta</taxon>
        <taxon>Tracheophyta</taxon>
        <taxon>Spermatophyta</taxon>
        <taxon>Magnoliopsida</taxon>
        <taxon>eudicotyledons</taxon>
        <taxon>Gunneridae</taxon>
        <taxon>Pentapetalae</taxon>
        <taxon>rosids</taxon>
        <taxon>fabids</taxon>
        <taxon>Malpighiales</taxon>
        <taxon>Salicaceae</taxon>
        <taxon>Saliceae</taxon>
        <taxon>Populus</taxon>
    </lineage>
</organism>
<dbReference type="GO" id="GO:0016020">
    <property type="term" value="C:membrane"/>
    <property type="evidence" value="ECO:0007669"/>
    <property type="project" value="UniProtKB-SubCell"/>
</dbReference>
<evidence type="ECO:0000256" key="6">
    <source>
        <dbReference type="ARBA" id="ARBA00022989"/>
    </source>
</evidence>
<dbReference type="PROSITE" id="PS51450">
    <property type="entry name" value="LRR"/>
    <property type="match status" value="1"/>
</dbReference>
<evidence type="ECO:0000256" key="3">
    <source>
        <dbReference type="ARBA" id="ARBA00022614"/>
    </source>
</evidence>
<reference evidence="9" key="2">
    <citation type="submission" date="2017-07" db="EMBL/GenBank/DDBJ databases">
        <title>WGS assembly of Populus trichocarpa.</title>
        <authorList>
            <person name="Tuskan G."/>
            <person name="Difazio S."/>
            <person name="Jansson S."/>
            <person name="Bohlmann J."/>
            <person name="Grigoriev I."/>
            <person name="Hellsten U."/>
            <person name="Putnam N."/>
            <person name="Ralph S."/>
            <person name="Rombauts S."/>
            <person name="Salamov A."/>
            <person name="Schein J."/>
            <person name="Sterck L."/>
            <person name="Aerts A."/>
            <person name="Bhalerao R."/>
            <person name="Bhalerao R."/>
            <person name="Blaudez D."/>
            <person name="Boerjan W."/>
            <person name="Brun A."/>
            <person name="Brunner A."/>
            <person name="Busov V."/>
            <person name="Campbell M."/>
            <person name="Carlson J."/>
            <person name="Chalot M."/>
            <person name="Chapman J."/>
            <person name="Chen G."/>
            <person name="Cooper D."/>
            <person name="Coutinho P."/>
            <person name="Couturier J."/>
            <person name="Covert S."/>
            <person name="Cronk Q."/>
            <person name="Cunningham R."/>
            <person name="Davis J."/>
            <person name="Degroeve S."/>
            <person name="Dejardin A."/>
            <person name="Depamphilis C."/>
            <person name="Detter J."/>
            <person name="Dirks B."/>
            <person name="Dubchak I."/>
            <person name="Duplessis S."/>
            <person name="Ehlting J."/>
            <person name="Ellis B."/>
            <person name="Gendler K."/>
            <person name="Goodstein D."/>
            <person name="Gribskov M."/>
            <person name="Grimwood J."/>
            <person name="Groover A."/>
            <person name="Gunter L."/>
            <person name="Hamberger B."/>
            <person name="Heinze B."/>
            <person name="Helariutta Y."/>
            <person name="Henrissat B."/>
            <person name="Holligan D."/>
            <person name="Holt R."/>
            <person name="Huang W."/>
            <person name="Islam-Faridi N."/>
            <person name="Jones S."/>
            <person name="Jones-Rhoades M."/>
            <person name="Jorgensen R."/>
            <person name="Joshi C."/>
            <person name="Kangasjarvi J."/>
            <person name="Karlsson J."/>
            <person name="Kelleher C."/>
            <person name="Kirkpatrick R."/>
            <person name="Kirst M."/>
            <person name="Kohler A."/>
            <person name="Kalluri U."/>
            <person name="Larimer F."/>
            <person name="Leebens-Mack J."/>
            <person name="Leple J."/>
            <person name="Locascio P."/>
            <person name="Lou Y."/>
            <person name="Lucas S."/>
            <person name="Martin F."/>
            <person name="Montanini B."/>
            <person name="Napoli C."/>
            <person name="Nelson D."/>
            <person name="Nelson C."/>
            <person name="Nieminen K."/>
            <person name="Nilsson O."/>
            <person name="Pereda V."/>
            <person name="Peter G."/>
            <person name="Philippe R."/>
            <person name="Pilate G."/>
            <person name="Poliakov A."/>
            <person name="Razumovskaya J."/>
            <person name="Richardson P."/>
            <person name="Rinaldi C."/>
            <person name="Ritland K."/>
            <person name="Rouze P."/>
            <person name="Ryaboy D."/>
            <person name="Schmutz J."/>
            <person name="Schrader J."/>
            <person name="Segerman B."/>
            <person name="Shin H."/>
            <person name="Siddiqui A."/>
            <person name="Sterky F."/>
            <person name="Terry A."/>
            <person name="Tsai C."/>
            <person name="Uberbacher E."/>
            <person name="Unneberg P."/>
            <person name="Vahala J."/>
            <person name="Wall K."/>
            <person name="Wessler S."/>
            <person name="Yang G."/>
            <person name="Yin T."/>
            <person name="Douglas C."/>
            <person name="Marra M."/>
            <person name="Sandberg G."/>
            <person name="Van De Peer Y."/>
            <person name="Rokhsar D."/>
        </authorList>
    </citation>
    <scope>NUCLEOTIDE SEQUENCE</scope>
    <source>
        <strain evidence="9">Nisqually-1</strain>
    </source>
</reference>
<proteinExistence type="inferred from homology"/>
<gene>
    <name evidence="9" type="ORF">POPTR_T155600</name>
</gene>
<sequence>MFPSWLLENNTSLEALHFRQNSFVGPLKLPNHPNPNVIIIDISNNNIHGQVPRNMCLVLPNLSILRMAMNGLTGSIPSCFGNLSSLVLIDLSDNRLSKISPSIFNSSLLRYLYLDGYKFTGHVLDFQPTNEIYLTALNISNNQFSGMLPTWKGNFSNLKAINLSRNNFDGPLPRDFCKLDNLEYLDISSLVTLDIAYNNLKGPISSWIGNLSTLSFLLLKANLFIEKVGATGRTTYTLKLLRKKSYETDLLEGKINDAESPFEDITIQEQIKEEIQFITKRISYTYKGDILNLMSGFDLSTNRFSGQIPLEMGNLSEIHSLNLSHNHLTGSIPATFSNLKQIESLDLSYNSLNGGIPPQLAVLNNLEVFNVSYNNLSGRTPERKAQFDTFDERSYEGNPLLCGPPL</sequence>
<dbReference type="SUPFAM" id="SSF52058">
    <property type="entry name" value="L domain-like"/>
    <property type="match status" value="1"/>
</dbReference>
<dbReference type="InParanoid" id="A0A2K1R4S9"/>
<dbReference type="STRING" id="3694.A0A2K1R4S9"/>
<dbReference type="PANTHER" id="PTHR48062">
    <property type="entry name" value="RECEPTOR-LIKE PROTEIN 14"/>
    <property type="match status" value="1"/>
</dbReference>
<keyword evidence="3" id="KW-0433">Leucine-rich repeat</keyword>
<reference evidence="9" key="1">
    <citation type="journal article" date="2006" name="Science">
        <title>The genome of black cottonwood, Populus trichocarpa (Torr. &amp; Gray).</title>
        <authorList>
            <person name="Tuskan G.A."/>
            <person name="Difazio S."/>
            <person name="Jansson S."/>
            <person name="Bohlmann J."/>
            <person name="Grigoriev I."/>
            <person name="Hellsten U."/>
            <person name="Putnam N."/>
            <person name="Ralph S."/>
            <person name="Rombauts S."/>
            <person name="Salamov A."/>
            <person name="Schein J."/>
            <person name="Sterck L."/>
            <person name="Aerts A."/>
            <person name="Bhalerao R.R."/>
            <person name="Bhalerao R.P."/>
            <person name="Blaudez D."/>
            <person name="Boerjan W."/>
            <person name="Brun A."/>
            <person name="Brunner A."/>
            <person name="Busov V."/>
            <person name="Campbell M."/>
            <person name="Carlson J."/>
            <person name="Chalot M."/>
            <person name="Chapman J."/>
            <person name="Chen G.L."/>
            <person name="Cooper D."/>
            <person name="Coutinho P.M."/>
            <person name="Couturier J."/>
            <person name="Covert S."/>
            <person name="Cronk Q."/>
            <person name="Cunningham R."/>
            <person name="Davis J."/>
            <person name="Degroeve S."/>
            <person name="Dejardin A."/>
            <person name="Depamphilis C."/>
            <person name="Detter J."/>
            <person name="Dirks B."/>
            <person name="Dubchak I."/>
            <person name="Duplessis S."/>
            <person name="Ehlting J."/>
            <person name="Ellis B."/>
            <person name="Gendler K."/>
            <person name="Goodstein D."/>
            <person name="Gribskov M."/>
            <person name="Grimwood J."/>
            <person name="Groover A."/>
            <person name="Gunter L."/>
            <person name="Hamberger B."/>
            <person name="Heinze B."/>
            <person name="Helariutta Y."/>
            <person name="Henrissat B."/>
            <person name="Holligan D."/>
            <person name="Holt R."/>
            <person name="Huang W."/>
            <person name="Islam-Faridi N."/>
            <person name="Jones S."/>
            <person name="Jones-Rhoades M."/>
            <person name="Jorgensen R."/>
            <person name="Joshi C."/>
            <person name="Kangasjarvi J."/>
            <person name="Karlsson J."/>
            <person name="Kelleher C."/>
            <person name="Kirkpatrick R."/>
            <person name="Kirst M."/>
            <person name="Kohler A."/>
            <person name="Kalluri U."/>
            <person name="Larimer F."/>
            <person name="Leebens-Mack J."/>
            <person name="Leple J.C."/>
            <person name="Locascio P."/>
            <person name="Lou Y."/>
            <person name="Lucas S."/>
            <person name="Martin F."/>
            <person name="Montanini B."/>
            <person name="Napoli C."/>
            <person name="Nelson D.R."/>
            <person name="Nelson C."/>
            <person name="Nieminen K."/>
            <person name="Nilsson O."/>
            <person name="Pereda V."/>
            <person name="Peter G."/>
            <person name="Philippe R."/>
            <person name="Pilate G."/>
            <person name="Poliakov A."/>
            <person name="Razumovskaya J."/>
            <person name="Richardson P."/>
            <person name="Rinaldi C."/>
            <person name="Ritland K."/>
            <person name="Rouze P."/>
            <person name="Ryaboy D."/>
            <person name="Schmutz J."/>
            <person name="Schrader J."/>
            <person name="Segerman B."/>
            <person name="Shin H."/>
            <person name="Siddiqui A."/>
            <person name="Sterky F."/>
            <person name="Terry A."/>
            <person name="Tsai C.J."/>
            <person name="Uberbacher E."/>
            <person name="Unneberg P."/>
            <person name="Vahala J."/>
            <person name="Wall K."/>
            <person name="Wessler S."/>
            <person name="Yang G."/>
            <person name="Yin T."/>
            <person name="Douglas C."/>
            <person name="Marra M."/>
            <person name="Sandberg G."/>
            <person name="Van de Peer Y."/>
            <person name="Rokhsar D."/>
        </authorList>
    </citation>
    <scope>NUCLEOTIDE SEQUENCE [LARGE SCALE GENOMIC DNA]</scope>
    <source>
        <strain evidence="9">Nisqually-1</strain>
    </source>
</reference>
<keyword evidence="5" id="KW-0677">Repeat</keyword>
<dbReference type="InterPro" id="IPR001611">
    <property type="entry name" value="Leu-rich_rpt"/>
</dbReference>
<evidence type="ECO:0000256" key="1">
    <source>
        <dbReference type="ARBA" id="ARBA00004167"/>
    </source>
</evidence>
<dbReference type="Gene3D" id="3.80.10.10">
    <property type="entry name" value="Ribonuclease Inhibitor"/>
    <property type="match status" value="1"/>
</dbReference>
<protein>
    <recommendedName>
        <fullName evidence="10">Leucine-rich repeat-containing N-terminal plant-type domain-containing protein</fullName>
    </recommendedName>
</protein>
<dbReference type="AlphaFoldDB" id="A0A2K1R4S9"/>
<evidence type="ECO:0000256" key="5">
    <source>
        <dbReference type="ARBA" id="ARBA00022737"/>
    </source>
</evidence>
<keyword evidence="8" id="KW-0325">Glycoprotein</keyword>
<comment type="similarity">
    <text evidence="2">Belongs to the RLP family.</text>
</comment>
<dbReference type="InterPro" id="IPR032675">
    <property type="entry name" value="LRR_dom_sf"/>
</dbReference>
<dbReference type="FunFam" id="3.80.10.10:FF:000111">
    <property type="entry name" value="LRR receptor-like serine/threonine-protein kinase ERECTA"/>
    <property type="match status" value="1"/>
</dbReference>
<name>A0A2K1R4S9_POPTR</name>
<comment type="subcellular location">
    <subcellularLocation>
        <location evidence="1">Membrane</location>
        <topology evidence="1">Single-pass membrane protein</topology>
    </subcellularLocation>
</comment>
<dbReference type="EMBL" id="KZ623597">
    <property type="protein sequence ID" value="PNS22297.1"/>
    <property type="molecule type" value="Genomic_DNA"/>
</dbReference>
<evidence type="ECO:0000256" key="2">
    <source>
        <dbReference type="ARBA" id="ARBA00009592"/>
    </source>
</evidence>
<accession>A0A2K1R4S9</accession>
<evidence type="ECO:0000256" key="4">
    <source>
        <dbReference type="ARBA" id="ARBA00022692"/>
    </source>
</evidence>
<dbReference type="PANTHER" id="PTHR48062:SF21">
    <property type="entry name" value="RECEPTOR-LIKE PROTEIN 12"/>
    <property type="match status" value="1"/>
</dbReference>
<dbReference type="SMART" id="SM00369">
    <property type="entry name" value="LRR_TYP"/>
    <property type="match status" value="4"/>
</dbReference>